<dbReference type="Gene3D" id="2.130.10.10">
    <property type="entry name" value="YVTN repeat-like/Quinoprotein amine dehydrogenase"/>
    <property type="match status" value="2"/>
</dbReference>
<dbReference type="Proteomes" id="UP000642094">
    <property type="component" value="Unassembled WGS sequence"/>
</dbReference>
<dbReference type="PROSITE" id="PS50082">
    <property type="entry name" value="WD_REPEATS_2"/>
    <property type="match status" value="3"/>
</dbReference>
<dbReference type="PANTHER" id="PTHR19920:SF0">
    <property type="entry name" value="CYTOSOLIC IRON-SULFUR PROTEIN ASSEMBLY PROTEIN CIAO1-RELATED"/>
    <property type="match status" value="1"/>
</dbReference>
<feature type="repeat" description="WD" evidence="1">
    <location>
        <begin position="72"/>
        <end position="106"/>
    </location>
</feature>
<organism evidence="3 4">
    <name type="scientific">Pseudanabaena mucicola FACHB-723</name>
    <dbReference type="NCBI Taxonomy" id="2692860"/>
    <lineage>
        <taxon>Bacteria</taxon>
        <taxon>Bacillati</taxon>
        <taxon>Cyanobacteriota</taxon>
        <taxon>Cyanophyceae</taxon>
        <taxon>Pseudanabaenales</taxon>
        <taxon>Pseudanabaenaceae</taxon>
        <taxon>Pseudanabaena</taxon>
    </lineage>
</organism>
<proteinExistence type="predicted"/>
<evidence type="ECO:0000313" key="4">
    <source>
        <dbReference type="Proteomes" id="UP000642094"/>
    </source>
</evidence>
<feature type="repeat" description="WD" evidence="1">
    <location>
        <begin position="330"/>
        <end position="361"/>
    </location>
</feature>
<dbReference type="InterPro" id="IPR024977">
    <property type="entry name" value="Apc4-like_WD40_dom"/>
</dbReference>
<evidence type="ECO:0000259" key="2">
    <source>
        <dbReference type="Pfam" id="PF12894"/>
    </source>
</evidence>
<dbReference type="Pfam" id="PF00400">
    <property type="entry name" value="WD40"/>
    <property type="match status" value="3"/>
</dbReference>
<accession>A0ABR7ZTL3</accession>
<evidence type="ECO:0000313" key="3">
    <source>
        <dbReference type="EMBL" id="MBD2187060.1"/>
    </source>
</evidence>
<sequence length="371" mass="40567">MPKLKTSPILNSQPQSRVMLSEYITAIAWSSNGNYLAAATASGEVCLFNDAIAGNNLEQKQITLQAPTEFAIDCLGFSANGAWLAAGGQDGKVRVWKVEDHSNQPETSPTLAATLDLGNTWIEHLVWHPTRNEFAFTLGKYVQVWSADTLDIVTTLHFENSTVIAIAWHPEGEHLCVGGDGGLKVWASADWYADPLLFEMPTATAKLVWDHAGQYLVASTLDHLVVVMQWLGHDFDASPWRMQGFPGKIRDFSWSMSKTSPLLASSSGSDIVVWAKHLDLNIGWEGELIKGHNSIVGMVAFKPKSEVLASADENGRIAIWKDAKDWVQALDTSMSAITALHWHPQGKKLAAANADGELMLWTASSQGKGFR</sequence>
<dbReference type="EMBL" id="JACJQB010000002">
    <property type="protein sequence ID" value="MBD2187060.1"/>
    <property type="molecule type" value="Genomic_DNA"/>
</dbReference>
<dbReference type="SMART" id="SM00320">
    <property type="entry name" value="WD40"/>
    <property type="match status" value="7"/>
</dbReference>
<dbReference type="SUPFAM" id="SSF50978">
    <property type="entry name" value="WD40 repeat-like"/>
    <property type="match status" value="1"/>
</dbReference>
<feature type="repeat" description="WD" evidence="1">
    <location>
        <begin position="289"/>
        <end position="321"/>
    </location>
</feature>
<feature type="domain" description="Anaphase-promoting complex subunit 4-like WD40" evidence="2">
    <location>
        <begin position="300"/>
        <end position="365"/>
    </location>
</feature>
<dbReference type="InterPro" id="IPR001680">
    <property type="entry name" value="WD40_rpt"/>
</dbReference>
<dbReference type="InterPro" id="IPR036322">
    <property type="entry name" value="WD40_repeat_dom_sf"/>
</dbReference>
<keyword evidence="4" id="KW-1185">Reference proteome</keyword>
<evidence type="ECO:0000256" key="1">
    <source>
        <dbReference type="PROSITE-ProRule" id="PRU00221"/>
    </source>
</evidence>
<dbReference type="PROSITE" id="PS50294">
    <property type="entry name" value="WD_REPEATS_REGION"/>
    <property type="match status" value="2"/>
</dbReference>
<dbReference type="RefSeq" id="WP_190401929.1">
    <property type="nucleotide sequence ID" value="NZ_JACJQB010000002.1"/>
</dbReference>
<keyword evidence="1" id="KW-0853">WD repeat</keyword>
<comment type="caution">
    <text evidence="3">The sequence shown here is derived from an EMBL/GenBank/DDBJ whole genome shotgun (WGS) entry which is preliminary data.</text>
</comment>
<name>A0ABR7ZTL3_9CYAN</name>
<gene>
    <name evidence="3" type="ORF">H6F41_02740</name>
</gene>
<reference evidence="3 4" key="1">
    <citation type="journal article" date="2020" name="ISME J.">
        <title>Comparative genomics reveals insights into cyanobacterial evolution and habitat adaptation.</title>
        <authorList>
            <person name="Chen M.Y."/>
            <person name="Teng W.K."/>
            <person name="Zhao L."/>
            <person name="Hu C.X."/>
            <person name="Zhou Y.K."/>
            <person name="Han B.P."/>
            <person name="Song L.R."/>
            <person name="Shu W.S."/>
        </authorList>
    </citation>
    <scope>NUCLEOTIDE SEQUENCE [LARGE SCALE GENOMIC DNA]</scope>
    <source>
        <strain evidence="3 4">FACHB-723</strain>
    </source>
</reference>
<dbReference type="InterPro" id="IPR015943">
    <property type="entry name" value="WD40/YVTN_repeat-like_dom_sf"/>
</dbReference>
<protein>
    <submittedName>
        <fullName evidence="3">WD40 repeat domain-containing protein</fullName>
    </submittedName>
</protein>
<dbReference type="Pfam" id="PF12894">
    <property type="entry name" value="ANAPC4_WD40"/>
    <property type="match status" value="1"/>
</dbReference>
<dbReference type="PANTHER" id="PTHR19920">
    <property type="entry name" value="WD40 PROTEIN CIAO1"/>
    <property type="match status" value="1"/>
</dbReference>